<comment type="caution">
    <text evidence="1">The sequence shown here is derived from an EMBL/GenBank/DDBJ whole genome shotgun (WGS) entry which is preliminary data.</text>
</comment>
<dbReference type="RefSeq" id="WP_133571705.1">
    <property type="nucleotide sequence ID" value="NZ_SNYR01000001.1"/>
</dbReference>
<dbReference type="SUPFAM" id="SSF102588">
    <property type="entry name" value="LmbE-like"/>
    <property type="match status" value="1"/>
</dbReference>
<dbReference type="Gene3D" id="3.40.50.10320">
    <property type="entry name" value="LmbE-like"/>
    <property type="match status" value="1"/>
</dbReference>
<evidence type="ECO:0000313" key="1">
    <source>
        <dbReference type="EMBL" id="TDQ67061.1"/>
    </source>
</evidence>
<organism evidence="1 2">
    <name type="scientific">Maritalea mobilis</name>
    <dbReference type="NCBI Taxonomy" id="483324"/>
    <lineage>
        <taxon>Bacteria</taxon>
        <taxon>Pseudomonadati</taxon>
        <taxon>Pseudomonadota</taxon>
        <taxon>Alphaproteobacteria</taxon>
        <taxon>Hyphomicrobiales</taxon>
        <taxon>Devosiaceae</taxon>
        <taxon>Maritalea</taxon>
    </lineage>
</organism>
<protein>
    <submittedName>
        <fullName evidence="1">GlcNAc-PI de-N-acetylase</fullName>
    </submittedName>
</protein>
<dbReference type="OrthoDB" id="9759749at2"/>
<gene>
    <name evidence="1" type="ORF">ATL17_1068</name>
</gene>
<sequence>MSKPEADRLINAFAQPRSVQLWRALLPLKSCTSFMNTGAHPDDEISTMLAALIYRDGINLSHACSTRGEGGQNAIGTETGVDLGVVRTREMERAAEILDMTQYWLCQYPGDPLADFGFSKTGEETLGYWGEERTLERFVWILRTERPDMICTTFLDVPGQHGHHRAMTQSAYKAVKLAADPNAFPEQNLPVWQVKKLYLPAWSGAGDAYDDDLPPPPTSVVMDGSGQDPIIGMDYAQLGQVSRAYHQTQGMGTWVSPGVEKKWPLHLAWTANGEPHDEQSIFDGLPQTLNDLADYAQAPAIGSSLYIAQHAIDQAIEALPKTEQMVTSLLAALEAVREARASCPDAAKAEVVHRLDAKELQLQRALYLASPIRASLKPQKIYARPGEVVKFDIELDSPLAVWASIAAPDGWLVEETDAKHFQVKVPSDAEPSDPLPDIWSPVQGNESVHLRLVWALHGVNVEVSLDPIERLNILPANEVGLEPRALLFNKQNMATKIVERTGSRQGDISIAKAGDFDIVSNEAGLTVTAQSDIAEGLYDLPVQQNGAAAQFVRRMHYPHTGPLVRAEDAALSVRVLDAKLPTGRIGYVAGGSDRVDYWLTQFGLDVTAIDDDALAAGRLDQFDSIIVGVFAFRTRPALLDNVSALHAWVRNGGNLVTLYHRPWDNWDKDTVPLAPIEIGKPSLRWRVTDQNAEVRYLQPDHLLFAGPNKIGDQDWVDWHKERGLYFASSWDSAYTPLLSMNDAGEKPLEGSLLVGEFGKGRHIHTSLILHHQLDRLVPGAYRLMANMLDWTA</sequence>
<dbReference type="InterPro" id="IPR029062">
    <property type="entry name" value="Class_I_gatase-like"/>
</dbReference>
<reference evidence="1 2" key="1">
    <citation type="submission" date="2019-03" db="EMBL/GenBank/DDBJ databases">
        <title>Genomic Encyclopedia of Type Strains, Phase III (KMG-III): the genomes of soil and plant-associated and newly described type strains.</title>
        <authorList>
            <person name="Whitman W."/>
        </authorList>
    </citation>
    <scope>NUCLEOTIDE SEQUENCE [LARGE SCALE GENOMIC DNA]</scope>
    <source>
        <strain evidence="1 2">CGMCC 1.7002</strain>
    </source>
</reference>
<dbReference type="Pfam" id="PF02585">
    <property type="entry name" value="PIG-L"/>
    <property type="match status" value="1"/>
</dbReference>
<keyword evidence="2" id="KW-1185">Reference proteome</keyword>
<dbReference type="Proteomes" id="UP000295391">
    <property type="component" value="Unassembled WGS sequence"/>
</dbReference>
<accession>A0A4R6VUB0</accession>
<dbReference type="SUPFAM" id="SSF52317">
    <property type="entry name" value="Class I glutamine amidotransferase-like"/>
    <property type="match status" value="1"/>
</dbReference>
<dbReference type="EMBL" id="SNYR01000001">
    <property type="protein sequence ID" value="TDQ67061.1"/>
    <property type="molecule type" value="Genomic_DNA"/>
</dbReference>
<dbReference type="Gene3D" id="3.40.50.880">
    <property type="match status" value="1"/>
</dbReference>
<evidence type="ECO:0000313" key="2">
    <source>
        <dbReference type="Proteomes" id="UP000295391"/>
    </source>
</evidence>
<proteinExistence type="predicted"/>
<dbReference type="InterPro" id="IPR003737">
    <property type="entry name" value="GlcNAc_PI_deacetylase-related"/>
</dbReference>
<dbReference type="InterPro" id="IPR024078">
    <property type="entry name" value="LmbE-like_dom_sf"/>
</dbReference>
<name>A0A4R6VUB0_9HYPH</name>
<dbReference type="AlphaFoldDB" id="A0A4R6VUB0"/>